<reference evidence="8 9" key="1">
    <citation type="submission" date="2023-08" db="EMBL/GenBank/DDBJ databases">
        <title>The draft genome sequence of Paracraurococcus sp. LOR1-02.</title>
        <authorList>
            <person name="Kingkaew E."/>
            <person name="Tanasupawat S."/>
        </authorList>
    </citation>
    <scope>NUCLEOTIDE SEQUENCE [LARGE SCALE GENOMIC DNA]</scope>
    <source>
        <strain evidence="8 9">LOR1-02</strain>
    </source>
</reference>
<evidence type="ECO:0000256" key="3">
    <source>
        <dbReference type="ARBA" id="ARBA00022723"/>
    </source>
</evidence>
<sequence>MTLPARPPPVCAAPHRPAVMAPRGGMRMQAMRDERAPSRCVAAALLASAALGLTPVAASAADCTALAGATLLGSAGTVTDATMVPAGGFTAGTVTYSIPAAFCRVQATLRPSPDSEIKVEAWLPEGAAWNGRYLGTGNGGYAGAIRYDELAGGVQLGFATINTDMGTAPSTALDGRPIIGRPEKWIDWGYRSTHLMTVAGKELLQAYYGQGAQFSYFLGCSTGGGQALHEAQQFPEDYDGIMAGAPANNRTHVHTNALWNYDVTHRSAESLIPVAKLALMTKAVLDACVTRSGGVAGDAYLTDPRLCRWDPAEIACAEDATDTSQCLLPAQVTAARQIYDGPRNPRTGHLIFPGAKRGSESGSTFDWAAMQGISIPSDIPQFSGLFYWAFGPNWDWRSFDYDRDMAQLDDLLHAILNANDPDLGRFSSRGGKLIGFHGYADPLVPTQDFINYYERVAALDRGEGSSPSTDTKSDLISTVVQGPESTSPSDGTAPAGSVTKTAHYFRLFLAPGMGHCGGGPGPNQFGNAQPFPVPADPQHNLLLALQRWVEEGVPPASVVATKFVGDQPTSGVAQTRILCPYPRVARYTGQGDPNDAANFTCVAGRKADNPMAAPEYLR</sequence>
<dbReference type="InterPro" id="IPR029058">
    <property type="entry name" value="AB_hydrolase_fold"/>
</dbReference>
<accession>A0ABT9EAL4</accession>
<evidence type="ECO:0000256" key="6">
    <source>
        <dbReference type="ARBA" id="ARBA00022837"/>
    </source>
</evidence>
<keyword evidence="3" id="KW-0479">Metal-binding</keyword>
<dbReference type="GO" id="GO:0016787">
    <property type="term" value="F:hydrolase activity"/>
    <property type="evidence" value="ECO:0007669"/>
    <property type="project" value="UniProtKB-KW"/>
</dbReference>
<keyword evidence="4" id="KW-0732">Signal</keyword>
<dbReference type="EMBL" id="JAUTWS010000071">
    <property type="protein sequence ID" value="MDO9713105.1"/>
    <property type="molecule type" value="Genomic_DNA"/>
</dbReference>
<protein>
    <submittedName>
        <fullName evidence="8">Tannase/feruloyl esterase family alpha/beta hydrolase</fullName>
    </submittedName>
</protein>
<evidence type="ECO:0000256" key="5">
    <source>
        <dbReference type="ARBA" id="ARBA00022801"/>
    </source>
</evidence>
<keyword evidence="9" id="KW-1185">Reference proteome</keyword>
<name>A0ABT9EAL4_9PROT</name>
<dbReference type="InterPro" id="IPR011118">
    <property type="entry name" value="Tannase/feruloyl_esterase"/>
</dbReference>
<dbReference type="PANTHER" id="PTHR33938">
    <property type="entry name" value="FERULOYL ESTERASE B-RELATED"/>
    <property type="match status" value="1"/>
</dbReference>
<dbReference type="SUPFAM" id="SSF53474">
    <property type="entry name" value="alpha/beta-Hydrolases"/>
    <property type="match status" value="1"/>
</dbReference>
<evidence type="ECO:0000256" key="7">
    <source>
        <dbReference type="ARBA" id="ARBA00023157"/>
    </source>
</evidence>
<evidence type="ECO:0000313" key="8">
    <source>
        <dbReference type="EMBL" id="MDO9713105.1"/>
    </source>
</evidence>
<keyword evidence="5 8" id="KW-0378">Hydrolase</keyword>
<keyword evidence="7" id="KW-1015">Disulfide bond</keyword>
<comment type="caution">
    <text evidence="8">The sequence shown here is derived from an EMBL/GenBank/DDBJ whole genome shotgun (WGS) entry which is preliminary data.</text>
</comment>
<keyword evidence="2" id="KW-0719">Serine esterase</keyword>
<evidence type="ECO:0000256" key="1">
    <source>
        <dbReference type="ARBA" id="ARBA00006249"/>
    </source>
</evidence>
<proteinExistence type="inferred from homology"/>
<gene>
    <name evidence="8" type="ORF">Q7A36_32555</name>
</gene>
<comment type="similarity">
    <text evidence="1">Belongs to the tannase family.</text>
</comment>
<evidence type="ECO:0000256" key="2">
    <source>
        <dbReference type="ARBA" id="ARBA00022487"/>
    </source>
</evidence>
<evidence type="ECO:0000313" key="9">
    <source>
        <dbReference type="Proteomes" id="UP001243009"/>
    </source>
</evidence>
<dbReference type="PANTHER" id="PTHR33938:SF15">
    <property type="entry name" value="FERULOYL ESTERASE B-RELATED"/>
    <property type="match status" value="1"/>
</dbReference>
<dbReference type="RefSeq" id="WP_305107965.1">
    <property type="nucleotide sequence ID" value="NZ_JAUTWS010000071.1"/>
</dbReference>
<organism evidence="8 9">
    <name type="scientific">Paracraurococcus lichenis</name>
    <dbReference type="NCBI Taxonomy" id="3064888"/>
    <lineage>
        <taxon>Bacteria</taxon>
        <taxon>Pseudomonadati</taxon>
        <taxon>Pseudomonadota</taxon>
        <taxon>Alphaproteobacteria</taxon>
        <taxon>Acetobacterales</taxon>
        <taxon>Roseomonadaceae</taxon>
        <taxon>Paracraurococcus</taxon>
    </lineage>
</organism>
<evidence type="ECO:0000256" key="4">
    <source>
        <dbReference type="ARBA" id="ARBA00022729"/>
    </source>
</evidence>
<keyword evidence="6" id="KW-0106">Calcium</keyword>
<dbReference type="Pfam" id="PF07519">
    <property type="entry name" value="Tannase"/>
    <property type="match status" value="1"/>
</dbReference>
<dbReference type="Proteomes" id="UP001243009">
    <property type="component" value="Unassembled WGS sequence"/>
</dbReference>